<feature type="region of interest" description="Disordered" evidence="1">
    <location>
        <begin position="1115"/>
        <end position="1157"/>
    </location>
</feature>
<accession>A0A976QSM7</accession>
<organism evidence="3 4">
    <name type="scientific">Theileria orientalis</name>
    <dbReference type="NCBI Taxonomy" id="68886"/>
    <lineage>
        <taxon>Eukaryota</taxon>
        <taxon>Sar</taxon>
        <taxon>Alveolata</taxon>
        <taxon>Apicomplexa</taxon>
        <taxon>Aconoidasida</taxon>
        <taxon>Piroplasmida</taxon>
        <taxon>Theileriidae</taxon>
        <taxon>Theileria</taxon>
    </lineage>
</organism>
<feature type="compositionally biased region" description="Gly residues" evidence="1">
    <location>
        <begin position="1122"/>
        <end position="1138"/>
    </location>
</feature>
<feature type="compositionally biased region" description="Gly residues" evidence="1">
    <location>
        <begin position="880"/>
        <end position="896"/>
    </location>
</feature>
<feature type="compositionally biased region" description="Gly residues" evidence="1">
    <location>
        <begin position="638"/>
        <end position="654"/>
    </location>
</feature>
<dbReference type="Proteomes" id="UP000244803">
    <property type="component" value="Chromosome 3"/>
</dbReference>
<dbReference type="OrthoDB" id="2228at2759"/>
<evidence type="ECO:0008006" key="5">
    <source>
        <dbReference type="Google" id="ProtNLM"/>
    </source>
</evidence>
<gene>
    <name evidence="3" type="ORF">MACJ_002385</name>
</gene>
<feature type="signal peptide" evidence="2">
    <location>
        <begin position="1"/>
        <end position="21"/>
    </location>
</feature>
<name>A0A976QSM7_THEOR</name>
<evidence type="ECO:0000313" key="4">
    <source>
        <dbReference type="Proteomes" id="UP000244803"/>
    </source>
</evidence>
<sequence length="1326" mass="143089">MRFYTPLTLLITYFLWSRVRNLVESTATTKTGVDLNINSDTKSKDNFSYEKIGHYVTYTSKDNYAFKLVKDHKTEIWKPSDSTNYSDRVEVQFLSTYAKAITVFLADNKTRLFTRIDTDVPWNEIDTTILNLKYVNIDYPHESYFYKNVLQGETRIFTAKKGFAFKAAVEYIDDNIVTVWKTTNRSEYANKIVNEGDIKLTLHLANGSTKVIEKGSDGQWPRARSAPIHGATWTRTRISIPLPDDEDDTSKQSTHAQGTSPPGQPSVSSVPRPRSAPSYVFTGTRIPIFIPLEDEEDKTQSSKQPSSELGNGASTQAEQDGSTQPESGECTHPDDGDAGQSGEGAPTTPAPQTGTSTTEPQEGDSTQDEADDSFSMAETTGHGAATTPEQDGSTQSGSVEGTQPDDGGSGQSGDVTPTTPEDQSGSSKQPEVKLLKANGSDSANPLELGSNEYTSTTSNNVTSYNIANGINCAQLKIGDVLLWVYDSAQYGGIYPKSVDHDTTTNVLVLRFQGLDITFEKNDQGGWIFTESGPLAVKFHVVDPNDGTKTVELASNKFTLNTSGDVTTFTIANGVNCIKLLYSFVLLWEHDPNQRGGAYPKSLDFTSSTETLVLKFDGLDIKFEKNAGGEWEYTETKTTGGGSAATPESGGGGQSGDVTPTTPAPPTGSSTQPRVKLFKVNPSDATKFLELSASECTSSATGSVVSYHISEGVNCVQLMFDSVLLWVYDSTQHGGIYPKSVDHDTTTNVLVLRFQGLDITFEKNDQGGWIFTESGPLAVKFHVVDPNDGTKTVELASNKFTLNTSGDVTTFTIANGVNCIKLLYSFVLLWEHDPNQRGGAYPKSLDFTSSTETLVLKFDGLDIKFEKNAGGEWEYTETKTTGGGSAATPESGGGGQSGDVTPTTPAPPTGSSTQPRVKLFKVNPSDATKFLELSASECTSSATGSVVSYHISEGVNCVQLMFDSVLLWVYDSTQHGGIYPKSVDHDTTTNVLVLRFQGLDITFEKNDQGGWIFTESGPLAVKFHVVDPNDGTKTVELASNKFTLNTSGDVTTFTIANGVNCIKLLYSFVLLWEHDPNQRGGAYPKSLDFTSSTETLVLKFDGLDIKFEKNAGGEWEYTETKTTGGGSAATPESGGGGQSGDVTPTTPAPPTGSSTQPRVKLFKVNPSDATKFLELSASECTSSATGSVVSYHISEGVNCVQLMFDSVLLWVYDSTQHGGIYPKSVDHDTTTNVLVLRFQGLDITFEKNDQGGWIFTESGPLAVKFHVVDPNDGTKTVELASNKFTLNTSGDVTTFTIANDIKFEKNAGGEWEYTETDTSGTGAASTP</sequence>
<dbReference type="EMBL" id="CP056066">
    <property type="protein sequence ID" value="UKJ89138.2"/>
    <property type="molecule type" value="Genomic_DNA"/>
</dbReference>
<feature type="compositionally biased region" description="Polar residues" evidence="1">
    <location>
        <begin position="415"/>
        <end position="429"/>
    </location>
</feature>
<feature type="region of interest" description="Disordered" evidence="1">
    <location>
        <begin position="294"/>
        <end position="430"/>
    </location>
</feature>
<proteinExistence type="predicted"/>
<feature type="compositionally biased region" description="Polar residues" evidence="1">
    <location>
        <begin position="301"/>
        <end position="326"/>
    </location>
</feature>
<keyword evidence="2" id="KW-0732">Signal</keyword>
<feature type="compositionally biased region" description="Low complexity" evidence="1">
    <location>
        <begin position="257"/>
        <end position="278"/>
    </location>
</feature>
<feature type="region of interest" description="Disordered" evidence="1">
    <location>
        <begin position="213"/>
        <end position="279"/>
    </location>
</feature>
<feature type="compositionally biased region" description="Acidic residues" evidence="1">
    <location>
        <begin position="361"/>
        <end position="372"/>
    </location>
</feature>
<protein>
    <recommendedName>
        <fullName evidence="5">SfiI-subtelomeric related protein family member</fullName>
    </recommendedName>
</protein>
<evidence type="ECO:0000256" key="1">
    <source>
        <dbReference type="SAM" id="MobiDB-lite"/>
    </source>
</evidence>
<feature type="region of interest" description="Disordered" evidence="1">
    <location>
        <begin position="873"/>
        <end position="915"/>
    </location>
</feature>
<feature type="compositionally biased region" description="Low complexity" evidence="1">
    <location>
        <begin position="343"/>
        <end position="359"/>
    </location>
</feature>
<feature type="compositionally biased region" description="Polar residues" evidence="1">
    <location>
        <begin position="387"/>
        <end position="400"/>
    </location>
</feature>
<feature type="region of interest" description="Disordered" evidence="1">
    <location>
        <begin position="631"/>
        <end position="673"/>
    </location>
</feature>
<evidence type="ECO:0000313" key="3">
    <source>
        <dbReference type="EMBL" id="UKJ89138.2"/>
    </source>
</evidence>
<reference evidence="3" key="1">
    <citation type="submission" date="2022-07" db="EMBL/GenBank/DDBJ databases">
        <title>Evaluation of T. orientalis genome assembly methods using nanopore sequencing and analysis of variation between genomes.</title>
        <authorList>
            <person name="Yam J."/>
            <person name="Micallef M.L."/>
            <person name="Liu M."/>
            <person name="Djordjevic S.P."/>
            <person name="Bogema D.R."/>
            <person name="Jenkins C."/>
        </authorList>
    </citation>
    <scope>NUCLEOTIDE SEQUENCE</scope>
    <source>
        <strain evidence="3">Fish Creek</strain>
    </source>
</reference>
<evidence type="ECO:0000256" key="2">
    <source>
        <dbReference type="SAM" id="SignalP"/>
    </source>
</evidence>
<feature type="chain" id="PRO_5037800596" description="SfiI-subtelomeric related protein family member" evidence="2">
    <location>
        <begin position="22"/>
        <end position="1326"/>
    </location>
</feature>